<dbReference type="AlphaFoldDB" id="A0ABC8UAQ1"/>
<name>A0ABC8UAQ1_9AQUA</name>
<evidence type="ECO:0000259" key="1">
    <source>
        <dbReference type="Pfam" id="PF07034"/>
    </source>
</evidence>
<dbReference type="CDD" id="cd20704">
    <property type="entry name" value="Orc3"/>
    <property type="match status" value="1"/>
</dbReference>
<keyword evidence="3" id="KW-1185">Reference proteome</keyword>
<protein>
    <recommendedName>
        <fullName evidence="1">Origin recognition complex subunit 3 N-terminal domain-containing protein</fullName>
    </recommendedName>
</protein>
<sequence>MAPSAAVDLSTSQIAEKNLQPFFVLHKGSPKKSDKKSAAKTRRRIDLPPSLPKTLVADTVEGCDDQQSEKLRMETFDFVWSKIESTIKDVLRDINVAVFSEIDHWVHESFDVVRSCGIPDLSKPTRSYPIVTGTTCKQLFTGLVFTRNMEFVDDLQTFTDLSLHLKTRGCHVANLSSFDFSSKNGIGGCLKSLLRQFLTVSLDAADISILASWYCKQGNYEKPVVVIISDMGRCCRSVLSDFILMLSEWVLKIPVILMMGVATTVDAPRNVLPSNVLQYLSPCKFTLGSPSARVDAVVEAVLVKQCSGFAVGHKVATFMRNYFVRQDGTLSSFVRALKMAIVQHFFMEPSSFILVELFSEEDSQVSWSEKRALLPEIKLKRAISVPSYGRTKIAELNTGIRAHGLAELKRLQKLWSSLCLYEAGKYHKITMLDIYCEALDPELYNPRASHHHTALDKDLRMTSSDQCVCGQYPSLCKGGIICQAIRRVRDLPPPALCQLLKSWENLTKGVNEINEKVKELQSLMKLEDNKCLKQDLTDIS</sequence>
<gene>
    <name evidence="2" type="ORF">ILEXP_LOCUS48672</name>
</gene>
<dbReference type="PANTHER" id="PTHR12748:SF0">
    <property type="entry name" value="ORIGIN RECOGNITION COMPLEX SUBUNIT 3"/>
    <property type="match status" value="1"/>
</dbReference>
<dbReference type="InterPro" id="IPR045667">
    <property type="entry name" value="ORC3_N"/>
</dbReference>
<proteinExistence type="predicted"/>
<dbReference type="Proteomes" id="UP001642360">
    <property type="component" value="Unassembled WGS sequence"/>
</dbReference>
<dbReference type="InterPro" id="IPR020795">
    <property type="entry name" value="ORC3"/>
</dbReference>
<reference evidence="2 3" key="1">
    <citation type="submission" date="2024-02" db="EMBL/GenBank/DDBJ databases">
        <authorList>
            <person name="Vignale AGUSTIN F."/>
            <person name="Sosa J E."/>
            <person name="Modenutti C."/>
        </authorList>
    </citation>
    <scope>NUCLEOTIDE SEQUENCE [LARGE SCALE GENOMIC DNA]</scope>
</reference>
<dbReference type="Pfam" id="PF07034">
    <property type="entry name" value="ORC3_N"/>
    <property type="match status" value="1"/>
</dbReference>
<dbReference type="EMBL" id="CAUOFW020007301">
    <property type="protein sequence ID" value="CAK9178747.1"/>
    <property type="molecule type" value="Genomic_DNA"/>
</dbReference>
<feature type="domain" description="Origin recognition complex subunit 3 N-terminal" evidence="1">
    <location>
        <begin position="37"/>
        <end position="352"/>
    </location>
</feature>
<evidence type="ECO:0000313" key="2">
    <source>
        <dbReference type="EMBL" id="CAK9178747.1"/>
    </source>
</evidence>
<dbReference type="PANTHER" id="PTHR12748">
    <property type="entry name" value="ORIGIN RECOGNITION COMPLEX SUBUNIT 3"/>
    <property type="match status" value="1"/>
</dbReference>
<feature type="non-terminal residue" evidence="2">
    <location>
        <position position="540"/>
    </location>
</feature>
<evidence type="ECO:0000313" key="3">
    <source>
        <dbReference type="Proteomes" id="UP001642360"/>
    </source>
</evidence>
<organism evidence="2 3">
    <name type="scientific">Ilex paraguariensis</name>
    <name type="common">yerba mate</name>
    <dbReference type="NCBI Taxonomy" id="185542"/>
    <lineage>
        <taxon>Eukaryota</taxon>
        <taxon>Viridiplantae</taxon>
        <taxon>Streptophyta</taxon>
        <taxon>Embryophyta</taxon>
        <taxon>Tracheophyta</taxon>
        <taxon>Spermatophyta</taxon>
        <taxon>Magnoliopsida</taxon>
        <taxon>eudicotyledons</taxon>
        <taxon>Gunneridae</taxon>
        <taxon>Pentapetalae</taxon>
        <taxon>asterids</taxon>
        <taxon>campanulids</taxon>
        <taxon>Aquifoliales</taxon>
        <taxon>Aquifoliaceae</taxon>
        <taxon>Ilex</taxon>
    </lineage>
</organism>
<comment type="caution">
    <text evidence="2">The sequence shown here is derived from an EMBL/GenBank/DDBJ whole genome shotgun (WGS) entry which is preliminary data.</text>
</comment>
<accession>A0ABC8UAQ1</accession>